<evidence type="ECO:0000313" key="2">
    <source>
        <dbReference type="EMBL" id="AYJ85090.1"/>
    </source>
</evidence>
<proteinExistence type="predicted"/>
<gene>
    <name evidence="2" type="ORF">D3Y57_03380</name>
</gene>
<name>A0A494T855_SPHPE</name>
<keyword evidence="1" id="KW-0732">Signal</keyword>
<dbReference type="EMBL" id="CP032828">
    <property type="protein sequence ID" value="AYJ85090.1"/>
    <property type="molecule type" value="Genomic_DNA"/>
</dbReference>
<dbReference type="KEGG" id="spha:D3Y57_03380"/>
<sequence>MRLTIAIATLALIATPVLAQTAPAPKRGATLRDANMTRLGTIDRINSDGSVQIIFNSKFVTIPASSLVVAPDAAVSTSLTKSEVAKLH</sequence>
<feature type="signal peptide" evidence="1">
    <location>
        <begin position="1"/>
        <end position="19"/>
    </location>
</feature>
<protein>
    <recommendedName>
        <fullName evidence="4">PRC-barrel domain-containing protein</fullName>
    </recommendedName>
</protein>
<dbReference type="RefSeq" id="WP_121151333.1">
    <property type="nucleotide sequence ID" value="NZ_CP032828.1"/>
</dbReference>
<keyword evidence="2" id="KW-0614">Plasmid</keyword>
<accession>A0A494T855</accession>
<feature type="chain" id="PRO_5019749904" description="PRC-barrel domain-containing protein" evidence="1">
    <location>
        <begin position="20"/>
        <end position="88"/>
    </location>
</feature>
<dbReference type="GeneID" id="39491378"/>
<organism evidence="2 3">
    <name type="scientific">Sphingomonas paeninsulae</name>
    <dbReference type="NCBI Taxonomy" id="2319844"/>
    <lineage>
        <taxon>Bacteria</taxon>
        <taxon>Pseudomonadati</taxon>
        <taxon>Pseudomonadota</taxon>
        <taxon>Alphaproteobacteria</taxon>
        <taxon>Sphingomonadales</taxon>
        <taxon>Sphingomonadaceae</taxon>
        <taxon>Sphingomonas</taxon>
    </lineage>
</organism>
<evidence type="ECO:0000256" key="1">
    <source>
        <dbReference type="SAM" id="SignalP"/>
    </source>
</evidence>
<dbReference type="OrthoDB" id="7474620at2"/>
<dbReference type="AlphaFoldDB" id="A0A494T855"/>
<geneLocation type="plasmid" evidence="2">
    <name>unnamed1</name>
</geneLocation>
<evidence type="ECO:0008006" key="4">
    <source>
        <dbReference type="Google" id="ProtNLM"/>
    </source>
</evidence>
<keyword evidence="3" id="KW-1185">Reference proteome</keyword>
<dbReference type="Proteomes" id="UP000276254">
    <property type="component" value="Plasmid unnamed1"/>
</dbReference>
<evidence type="ECO:0000313" key="3">
    <source>
        <dbReference type="Proteomes" id="UP000276254"/>
    </source>
</evidence>
<reference evidence="2 3" key="1">
    <citation type="submission" date="2018-09" db="EMBL/GenBank/DDBJ databases">
        <title>Sphingomonas peninsula sp. nov., isolated from fildes peninsula, Antarctic soil.</title>
        <authorList>
            <person name="Yingchao G."/>
        </authorList>
    </citation>
    <scope>NUCLEOTIDE SEQUENCE [LARGE SCALE GENOMIC DNA]</scope>
    <source>
        <strain evidence="2 3">YZ-8</strain>
        <plasmid evidence="2 3">unnamed1</plasmid>
    </source>
</reference>